<dbReference type="AlphaFoldDB" id="A0AAW2CVK3"/>
<reference evidence="1 2" key="1">
    <citation type="submission" date="2024-01" db="EMBL/GenBank/DDBJ databases">
        <title>A telomere-to-telomere, gap-free genome of sweet tea (Lithocarpus litseifolius).</title>
        <authorList>
            <person name="Zhou J."/>
        </authorList>
    </citation>
    <scope>NUCLEOTIDE SEQUENCE [LARGE SCALE GENOMIC DNA]</scope>
    <source>
        <strain evidence="1">Zhou-2022a</strain>
        <tissue evidence="1">Leaf</tissue>
    </source>
</reference>
<proteinExistence type="predicted"/>
<keyword evidence="2" id="KW-1185">Reference proteome</keyword>
<dbReference type="PANTHER" id="PTHR34570:SF20">
    <property type="entry name" value="MYB-CC TYPE TRANSCRIPTION FACTOR LHEQLE-CONTAINING DOMAIN-CONTAINING PROTEIN"/>
    <property type="match status" value="1"/>
</dbReference>
<evidence type="ECO:0000313" key="2">
    <source>
        <dbReference type="Proteomes" id="UP001459277"/>
    </source>
</evidence>
<sequence>MGRQSNDPTMVSSSIALLQERFRQLEKVKERREVKELLNLFAETERIMPTTHFEPSKLSFQPQMTRTTPYRSTLRDSASLELNLQTKQADVQAMKRPTLTDLWPNGAAMASTSRTFENSDVDTSLHL</sequence>
<name>A0AAW2CVK3_9ROSI</name>
<gene>
    <name evidence="1" type="ORF">SO802_015298</name>
</gene>
<dbReference type="EMBL" id="JAZDWU010000005">
    <property type="protein sequence ID" value="KAL0001517.1"/>
    <property type="molecule type" value="Genomic_DNA"/>
</dbReference>
<evidence type="ECO:0000313" key="1">
    <source>
        <dbReference type="EMBL" id="KAL0001517.1"/>
    </source>
</evidence>
<protein>
    <submittedName>
        <fullName evidence="1">Uncharacterized protein</fullName>
    </submittedName>
</protein>
<accession>A0AAW2CVK3</accession>
<organism evidence="1 2">
    <name type="scientific">Lithocarpus litseifolius</name>
    <dbReference type="NCBI Taxonomy" id="425828"/>
    <lineage>
        <taxon>Eukaryota</taxon>
        <taxon>Viridiplantae</taxon>
        <taxon>Streptophyta</taxon>
        <taxon>Embryophyta</taxon>
        <taxon>Tracheophyta</taxon>
        <taxon>Spermatophyta</taxon>
        <taxon>Magnoliopsida</taxon>
        <taxon>eudicotyledons</taxon>
        <taxon>Gunneridae</taxon>
        <taxon>Pentapetalae</taxon>
        <taxon>rosids</taxon>
        <taxon>fabids</taxon>
        <taxon>Fagales</taxon>
        <taxon>Fagaceae</taxon>
        <taxon>Lithocarpus</taxon>
    </lineage>
</organism>
<dbReference type="PANTHER" id="PTHR34570">
    <property type="entry name" value="OS03G0593100 PROTEIN"/>
    <property type="match status" value="1"/>
</dbReference>
<comment type="caution">
    <text evidence="1">The sequence shown here is derived from an EMBL/GenBank/DDBJ whole genome shotgun (WGS) entry which is preliminary data.</text>
</comment>
<dbReference type="Proteomes" id="UP001459277">
    <property type="component" value="Unassembled WGS sequence"/>
</dbReference>